<dbReference type="Proteomes" id="UP000821865">
    <property type="component" value="Chromosome 8"/>
</dbReference>
<organism evidence="1 2">
    <name type="scientific">Dermacentor silvarum</name>
    <name type="common">Tick</name>
    <dbReference type="NCBI Taxonomy" id="543639"/>
    <lineage>
        <taxon>Eukaryota</taxon>
        <taxon>Metazoa</taxon>
        <taxon>Ecdysozoa</taxon>
        <taxon>Arthropoda</taxon>
        <taxon>Chelicerata</taxon>
        <taxon>Arachnida</taxon>
        <taxon>Acari</taxon>
        <taxon>Parasitiformes</taxon>
        <taxon>Ixodida</taxon>
        <taxon>Ixodoidea</taxon>
        <taxon>Ixodidae</taxon>
        <taxon>Rhipicephalinae</taxon>
        <taxon>Dermacentor</taxon>
    </lineage>
</organism>
<protein>
    <submittedName>
        <fullName evidence="1">Uncharacterized protein</fullName>
    </submittedName>
</protein>
<evidence type="ECO:0000313" key="1">
    <source>
        <dbReference type="EMBL" id="KAH7937374.1"/>
    </source>
</evidence>
<comment type="caution">
    <text evidence="1">The sequence shown here is derived from an EMBL/GenBank/DDBJ whole genome shotgun (WGS) entry which is preliminary data.</text>
</comment>
<reference evidence="1" key="1">
    <citation type="submission" date="2020-05" db="EMBL/GenBank/DDBJ databases">
        <title>Large-scale comparative analyses of tick genomes elucidate their genetic diversity and vector capacities.</title>
        <authorList>
            <person name="Jia N."/>
            <person name="Wang J."/>
            <person name="Shi W."/>
            <person name="Du L."/>
            <person name="Sun Y."/>
            <person name="Zhan W."/>
            <person name="Jiang J."/>
            <person name="Wang Q."/>
            <person name="Zhang B."/>
            <person name="Ji P."/>
            <person name="Sakyi L.B."/>
            <person name="Cui X."/>
            <person name="Yuan T."/>
            <person name="Jiang B."/>
            <person name="Yang W."/>
            <person name="Lam T.T.-Y."/>
            <person name="Chang Q."/>
            <person name="Ding S."/>
            <person name="Wang X."/>
            <person name="Zhu J."/>
            <person name="Ruan X."/>
            <person name="Zhao L."/>
            <person name="Wei J."/>
            <person name="Que T."/>
            <person name="Du C."/>
            <person name="Cheng J."/>
            <person name="Dai P."/>
            <person name="Han X."/>
            <person name="Huang E."/>
            <person name="Gao Y."/>
            <person name="Liu J."/>
            <person name="Shao H."/>
            <person name="Ye R."/>
            <person name="Li L."/>
            <person name="Wei W."/>
            <person name="Wang X."/>
            <person name="Wang C."/>
            <person name="Yang T."/>
            <person name="Huo Q."/>
            <person name="Li W."/>
            <person name="Guo W."/>
            <person name="Chen H."/>
            <person name="Zhou L."/>
            <person name="Ni X."/>
            <person name="Tian J."/>
            <person name="Zhou Y."/>
            <person name="Sheng Y."/>
            <person name="Liu T."/>
            <person name="Pan Y."/>
            <person name="Xia L."/>
            <person name="Li J."/>
            <person name="Zhao F."/>
            <person name="Cao W."/>
        </authorList>
    </citation>
    <scope>NUCLEOTIDE SEQUENCE</scope>
    <source>
        <strain evidence="1">Dsil-2018</strain>
    </source>
</reference>
<evidence type="ECO:0000313" key="2">
    <source>
        <dbReference type="Proteomes" id="UP000821865"/>
    </source>
</evidence>
<keyword evidence="2" id="KW-1185">Reference proteome</keyword>
<proteinExistence type="predicted"/>
<sequence>MSQRGSGIPGSFQTALELSAANMYISSALGNLEACTLTTRRCVEDAFGILVTRWRILERAMGECPENAEETVKALCVLHNFLMDARTGSDEIYCGPGYADSVSPQGQRQSGQ</sequence>
<gene>
    <name evidence="1" type="ORF">HPB49_011163</name>
</gene>
<accession>A0ACB8C920</accession>
<dbReference type="EMBL" id="CM023477">
    <property type="protein sequence ID" value="KAH7937374.1"/>
    <property type="molecule type" value="Genomic_DNA"/>
</dbReference>
<name>A0ACB8C920_DERSI</name>